<dbReference type="EC" id="2.6.1.1" evidence="7"/>
<gene>
    <name evidence="7" type="ORF">AP75_00380</name>
</gene>
<dbReference type="Gene3D" id="3.90.1150.10">
    <property type="entry name" value="Aspartate Aminotransferase, domain 1"/>
    <property type="match status" value="1"/>
</dbReference>
<dbReference type="GO" id="GO:0006520">
    <property type="term" value="P:amino acid metabolic process"/>
    <property type="evidence" value="ECO:0007669"/>
    <property type="project" value="InterPro"/>
</dbReference>
<dbReference type="CDD" id="cd00609">
    <property type="entry name" value="AAT_like"/>
    <property type="match status" value="1"/>
</dbReference>
<dbReference type="NCBIfam" id="NF005744">
    <property type="entry name" value="PRK07568.1"/>
    <property type="match status" value="1"/>
</dbReference>
<dbReference type="InterPro" id="IPR015421">
    <property type="entry name" value="PyrdxlP-dep_Trfase_major"/>
</dbReference>
<dbReference type="Gene3D" id="3.40.640.10">
    <property type="entry name" value="Type I PLP-dependent aspartate aminotransferase-like (Major domain)"/>
    <property type="match status" value="1"/>
</dbReference>
<organism evidence="7 8">
    <name type="scientific">Kaistella haifensis DSM 19056</name>
    <dbReference type="NCBI Taxonomy" id="1450526"/>
    <lineage>
        <taxon>Bacteria</taxon>
        <taxon>Pseudomonadati</taxon>
        <taxon>Bacteroidota</taxon>
        <taxon>Flavobacteriia</taxon>
        <taxon>Flavobacteriales</taxon>
        <taxon>Weeksellaceae</taxon>
        <taxon>Chryseobacterium group</taxon>
        <taxon>Kaistella</taxon>
    </lineage>
</organism>
<evidence type="ECO:0000313" key="7">
    <source>
        <dbReference type="EMBL" id="OWK99440.1"/>
    </source>
</evidence>
<dbReference type="InterPro" id="IPR015424">
    <property type="entry name" value="PyrdxlP-dep_Trfase"/>
</dbReference>
<proteinExistence type="inferred from homology"/>
<evidence type="ECO:0000256" key="3">
    <source>
        <dbReference type="ARBA" id="ARBA00022576"/>
    </source>
</evidence>
<comment type="caution">
    <text evidence="7">The sequence shown here is derived from an EMBL/GenBank/DDBJ whole genome shotgun (WGS) entry which is preliminary data.</text>
</comment>
<dbReference type="GO" id="GO:0004069">
    <property type="term" value="F:L-aspartate:2-oxoglutarate aminotransferase activity"/>
    <property type="evidence" value="ECO:0007669"/>
    <property type="project" value="UniProtKB-EC"/>
</dbReference>
<dbReference type="Proteomes" id="UP000197587">
    <property type="component" value="Unassembled WGS sequence"/>
</dbReference>
<dbReference type="GO" id="GO:0030170">
    <property type="term" value="F:pyridoxal phosphate binding"/>
    <property type="evidence" value="ECO:0007669"/>
    <property type="project" value="InterPro"/>
</dbReference>
<reference evidence="7 8" key="1">
    <citation type="submission" date="2014-01" db="EMBL/GenBank/DDBJ databases">
        <authorList>
            <consortium name="Genome Consortium for Active Teaching"/>
            <person name="Sontag T.C."/>
            <person name="Newman J.D."/>
        </authorList>
    </citation>
    <scope>NUCLEOTIDE SEQUENCE [LARGE SCALE GENOMIC DNA]</scope>
    <source>
        <strain evidence="7 8">DSM 19056</strain>
    </source>
</reference>
<comment type="similarity">
    <text evidence="2">Belongs to the class-I pyridoxal-phosphate-dependent aminotransferase family.</text>
</comment>
<evidence type="ECO:0000259" key="6">
    <source>
        <dbReference type="Pfam" id="PF00155"/>
    </source>
</evidence>
<reference evidence="7 8" key="2">
    <citation type="submission" date="2017-05" db="EMBL/GenBank/DDBJ databases">
        <title>Genome of Chryseobacterium haifense.</title>
        <authorList>
            <person name="Newman J.D."/>
        </authorList>
    </citation>
    <scope>NUCLEOTIDE SEQUENCE [LARGE SCALE GENOMIC DNA]</scope>
    <source>
        <strain evidence="7 8">DSM 19056</strain>
    </source>
</reference>
<accession>A0A246BCN7</accession>
<dbReference type="EMBL" id="JASZ02000001">
    <property type="protein sequence ID" value="OWK99440.1"/>
    <property type="molecule type" value="Genomic_DNA"/>
</dbReference>
<protein>
    <submittedName>
        <fullName evidence="7">Aspartate aminotransferase</fullName>
        <ecNumber evidence="7">2.6.1.1</ecNumber>
    </submittedName>
</protein>
<sequence length="401" mass="44951">MPKISHRAENMPASPVRKLVPFAIQAKQKGLEVFHLNIGQPDIETPETALNAVKNNHLKIFEYALSEGNIEYRTALKDYYHSLGFEDLNTDNFIVTNGGSEALNFAISTLCDDGDEVIIPEPYYANYNGFTNAFNVKVVAVPSTIDTGFALPKIEEFEKKITSNTRAIIICNPGNPTGYLYTKEELQQLAEIALKHDIVIISDEVYREYVYDGKQQTSMLAFPEIAENCVIIDSESKRYSMCGARIGCIITRSKKIHDAAMLFAQARLSPVLLGQIAATAAHQNDSAYIMKVRAEYTHRRNVLVDLLNGIPGVICPKPKGAFYCVAELPVDDSDKFAQWLLEHYSNNGQTIMVAPMSGFYSNPELGKKQVRIAYVLKEADLRRSVELLEDALQKYKIEFNF</sequence>
<dbReference type="InterPro" id="IPR004839">
    <property type="entry name" value="Aminotransferase_I/II_large"/>
</dbReference>
<evidence type="ECO:0000256" key="2">
    <source>
        <dbReference type="ARBA" id="ARBA00007441"/>
    </source>
</evidence>
<evidence type="ECO:0000313" key="8">
    <source>
        <dbReference type="Proteomes" id="UP000197587"/>
    </source>
</evidence>
<dbReference type="InterPro" id="IPR050596">
    <property type="entry name" value="AspAT/PAT-like"/>
</dbReference>
<dbReference type="PANTHER" id="PTHR46383">
    <property type="entry name" value="ASPARTATE AMINOTRANSFERASE"/>
    <property type="match status" value="1"/>
</dbReference>
<dbReference type="AlphaFoldDB" id="A0A246BCN7"/>
<evidence type="ECO:0000256" key="4">
    <source>
        <dbReference type="ARBA" id="ARBA00022679"/>
    </source>
</evidence>
<evidence type="ECO:0000256" key="1">
    <source>
        <dbReference type="ARBA" id="ARBA00001933"/>
    </source>
</evidence>
<name>A0A246BCN7_9FLAO</name>
<dbReference type="Pfam" id="PF00155">
    <property type="entry name" value="Aminotran_1_2"/>
    <property type="match status" value="1"/>
</dbReference>
<keyword evidence="3 7" id="KW-0032">Aminotransferase</keyword>
<keyword evidence="8" id="KW-1185">Reference proteome</keyword>
<keyword evidence="5" id="KW-0663">Pyridoxal phosphate</keyword>
<dbReference type="InterPro" id="IPR015422">
    <property type="entry name" value="PyrdxlP-dep_Trfase_small"/>
</dbReference>
<evidence type="ECO:0000256" key="5">
    <source>
        <dbReference type="ARBA" id="ARBA00022898"/>
    </source>
</evidence>
<keyword evidence="4 7" id="KW-0808">Transferase</keyword>
<feature type="domain" description="Aminotransferase class I/classII large" evidence="6">
    <location>
        <begin position="33"/>
        <end position="386"/>
    </location>
</feature>
<dbReference type="SUPFAM" id="SSF53383">
    <property type="entry name" value="PLP-dependent transferases"/>
    <property type="match status" value="1"/>
</dbReference>
<dbReference type="RefSeq" id="WP_088263367.1">
    <property type="nucleotide sequence ID" value="NZ_JASZ02000001.1"/>
</dbReference>
<comment type="cofactor">
    <cofactor evidence="1">
        <name>pyridoxal 5'-phosphate</name>
        <dbReference type="ChEBI" id="CHEBI:597326"/>
    </cofactor>
</comment>